<proteinExistence type="predicted"/>
<name>A0A8T1HNU7_9STRA</name>
<dbReference type="Gene3D" id="3.40.50.1240">
    <property type="entry name" value="Phosphoglycerate mutase-like"/>
    <property type="match status" value="1"/>
</dbReference>
<reference evidence="1" key="1">
    <citation type="submission" date="2018-05" db="EMBL/GenBank/DDBJ databases">
        <title>Effector identification in a new, highly contiguous assembly of the strawberry crown rot pathogen Phytophthora cactorum.</title>
        <authorList>
            <person name="Armitage A.D."/>
            <person name="Nellist C.F."/>
            <person name="Bates H."/>
            <person name="Vickerstaff R.J."/>
            <person name="Harrison R.J."/>
        </authorList>
    </citation>
    <scope>NUCLEOTIDE SEQUENCE</scope>
    <source>
        <strain evidence="1">P421</strain>
    </source>
</reference>
<dbReference type="InterPro" id="IPR013078">
    <property type="entry name" value="His_Pase_superF_clade-1"/>
</dbReference>
<dbReference type="InterPro" id="IPR050275">
    <property type="entry name" value="PGM_Phosphatase"/>
</dbReference>
<dbReference type="VEuPathDB" id="FungiDB:PC110_g12327"/>
<evidence type="ECO:0000313" key="1">
    <source>
        <dbReference type="EMBL" id="KAG3213646.1"/>
    </source>
</evidence>
<dbReference type="PANTHER" id="PTHR48100:SF1">
    <property type="entry name" value="HISTIDINE PHOSPHATASE FAMILY PROTEIN-RELATED"/>
    <property type="match status" value="1"/>
</dbReference>
<dbReference type="VEuPathDB" id="FungiDB:PC110_g12326"/>
<sequence length="200" mass="22939">MVPQADESSEPLQLFRQFKLATSTWLEFREKLEAATNDGSRNLKVVLFIRHGEGMQTSHRLVSKTRRANDHQASRRRWNEDQVPDKPFVCMEGCREHLGVDTCNNRRSVTELRMKFPAVDFSALVDEEDVLWTTDHRESAEEIQTRAKEFLTELFRTIPERHVAVVTHFGFIEALCAATLGMKVKAGKCEVVPLVLEQLA</sequence>
<dbReference type="Proteomes" id="UP000760860">
    <property type="component" value="Unassembled WGS sequence"/>
</dbReference>
<dbReference type="PANTHER" id="PTHR48100">
    <property type="entry name" value="BROAD-SPECIFICITY PHOSPHATASE YOR283W-RELATED"/>
    <property type="match status" value="1"/>
</dbReference>
<organism evidence="1 2">
    <name type="scientific">Phytophthora cactorum</name>
    <dbReference type="NCBI Taxonomy" id="29920"/>
    <lineage>
        <taxon>Eukaryota</taxon>
        <taxon>Sar</taxon>
        <taxon>Stramenopiles</taxon>
        <taxon>Oomycota</taxon>
        <taxon>Peronosporomycetes</taxon>
        <taxon>Peronosporales</taxon>
        <taxon>Peronosporaceae</taxon>
        <taxon>Phytophthora</taxon>
    </lineage>
</organism>
<protein>
    <recommendedName>
        <fullName evidence="3">Histidine phosphatase superfamily</fullName>
    </recommendedName>
</protein>
<dbReference type="SUPFAM" id="SSF53254">
    <property type="entry name" value="Phosphoglycerate mutase-like"/>
    <property type="match status" value="1"/>
</dbReference>
<accession>A0A8T1HNU7</accession>
<dbReference type="Pfam" id="PF00300">
    <property type="entry name" value="His_Phos_1"/>
    <property type="match status" value="1"/>
</dbReference>
<dbReference type="GO" id="GO:0016791">
    <property type="term" value="F:phosphatase activity"/>
    <property type="evidence" value="ECO:0007669"/>
    <property type="project" value="TreeGrafter"/>
</dbReference>
<gene>
    <name evidence="1" type="ORF">PC129_g15424</name>
</gene>
<evidence type="ECO:0000313" key="2">
    <source>
        <dbReference type="Proteomes" id="UP000760860"/>
    </source>
</evidence>
<dbReference type="InterPro" id="IPR029033">
    <property type="entry name" value="His_PPase_superfam"/>
</dbReference>
<comment type="caution">
    <text evidence="1">The sequence shown here is derived from an EMBL/GenBank/DDBJ whole genome shotgun (WGS) entry which is preliminary data.</text>
</comment>
<dbReference type="AlphaFoldDB" id="A0A8T1HNU7"/>
<dbReference type="GO" id="GO:0005737">
    <property type="term" value="C:cytoplasm"/>
    <property type="evidence" value="ECO:0007669"/>
    <property type="project" value="TreeGrafter"/>
</dbReference>
<evidence type="ECO:0008006" key="3">
    <source>
        <dbReference type="Google" id="ProtNLM"/>
    </source>
</evidence>
<dbReference type="EMBL" id="RCMV01000713">
    <property type="protein sequence ID" value="KAG3213646.1"/>
    <property type="molecule type" value="Genomic_DNA"/>
</dbReference>